<reference evidence="1 2" key="1">
    <citation type="journal article" date="2016" name="Antonie Van Leeuwenhoek">
        <title>Bacillus depressus sp. nov., isolated from soil of a sunflower field.</title>
        <authorList>
            <person name="Wei X."/>
            <person name="Xin D."/>
            <person name="Xin Y."/>
            <person name="Zhang H."/>
            <person name="Wang T."/>
            <person name="Zhang J."/>
        </authorList>
    </citation>
    <scope>NUCLEOTIDE SEQUENCE [LARGE SCALE GENOMIC DNA]</scope>
    <source>
        <strain evidence="1 2">BZ1</strain>
    </source>
</reference>
<keyword evidence="2" id="KW-1185">Reference proteome</keyword>
<gene>
    <name evidence="1" type="ORF">F7731_09340</name>
</gene>
<dbReference type="RefSeq" id="WP_151534518.1">
    <property type="nucleotide sequence ID" value="NZ_WBOS01000003.1"/>
</dbReference>
<dbReference type="Proteomes" id="UP000481030">
    <property type="component" value="Unassembled WGS sequence"/>
</dbReference>
<name>A0A6L3V7J9_9BACI</name>
<comment type="caution">
    <text evidence="1">The sequence shown here is derived from an EMBL/GenBank/DDBJ whole genome shotgun (WGS) entry which is preliminary data.</text>
</comment>
<protein>
    <submittedName>
        <fullName evidence="1">Uncharacterized protein</fullName>
    </submittedName>
</protein>
<organism evidence="1 2">
    <name type="scientific">Cytobacillus depressus</name>
    <dbReference type="NCBI Taxonomy" id="1602942"/>
    <lineage>
        <taxon>Bacteria</taxon>
        <taxon>Bacillati</taxon>
        <taxon>Bacillota</taxon>
        <taxon>Bacilli</taxon>
        <taxon>Bacillales</taxon>
        <taxon>Bacillaceae</taxon>
        <taxon>Cytobacillus</taxon>
    </lineage>
</organism>
<accession>A0A6L3V7J9</accession>
<dbReference type="EMBL" id="WBOS01000003">
    <property type="protein sequence ID" value="KAB2336567.1"/>
    <property type="molecule type" value="Genomic_DNA"/>
</dbReference>
<dbReference type="OrthoDB" id="2869593at2"/>
<evidence type="ECO:0000313" key="2">
    <source>
        <dbReference type="Proteomes" id="UP000481030"/>
    </source>
</evidence>
<sequence>MDEVTKLTPEDLLKIQTYTDEAIAMIKKFAIQYKGKEHYDHLGASCVMSATKTVDTIIDSAQYLNGAFIMADAIHVERLVDWFVANRNFQCDRLVLTFYFANYVKWKINNLYQSINKNEFATSLTIMGNNGASKEYKKQCRLRKKLGVKIIRQ</sequence>
<proteinExistence type="predicted"/>
<evidence type="ECO:0000313" key="1">
    <source>
        <dbReference type="EMBL" id="KAB2336567.1"/>
    </source>
</evidence>
<dbReference type="AlphaFoldDB" id="A0A6L3V7J9"/>